<dbReference type="STRING" id="565033.GACE_1934"/>
<evidence type="ECO:0000313" key="1">
    <source>
        <dbReference type="EMBL" id="AIY90960.1"/>
    </source>
</evidence>
<dbReference type="KEGG" id="gac:GACE_1934"/>
<gene>
    <name evidence="1" type="ORF">GACE_1934</name>
</gene>
<dbReference type="InterPro" id="IPR008947">
    <property type="entry name" value="PLipase_C/P1_nuclease_dom_sf"/>
</dbReference>
<dbReference type="SUPFAM" id="SSF48537">
    <property type="entry name" value="Phospholipase C/P1 nuclease"/>
    <property type="match status" value="1"/>
</dbReference>
<dbReference type="HOGENOM" id="CLU_067986_0_0_2"/>
<dbReference type="Proteomes" id="UP000030624">
    <property type="component" value="Chromosome"/>
</dbReference>
<proteinExistence type="predicted"/>
<dbReference type="CDD" id="cd11009">
    <property type="entry name" value="Zn_dep_PLPC"/>
    <property type="match status" value="1"/>
</dbReference>
<dbReference type="GO" id="GO:0004629">
    <property type="term" value="F:phospholipase C activity"/>
    <property type="evidence" value="ECO:0007669"/>
    <property type="project" value="InterPro"/>
</dbReference>
<dbReference type="EMBL" id="CP009552">
    <property type="protein sequence ID" value="AIY90960.1"/>
    <property type="molecule type" value="Genomic_DNA"/>
</dbReference>
<dbReference type="eggNOG" id="arCOG04005">
    <property type="taxonomic scope" value="Archaea"/>
</dbReference>
<accession>A0A0A7GFU4</accession>
<dbReference type="InterPro" id="IPR001531">
    <property type="entry name" value="Zn_PLipaseC"/>
</dbReference>
<organism evidence="1 2">
    <name type="scientific">Geoglobus acetivorans</name>
    <dbReference type="NCBI Taxonomy" id="565033"/>
    <lineage>
        <taxon>Archaea</taxon>
        <taxon>Methanobacteriati</taxon>
        <taxon>Methanobacteriota</taxon>
        <taxon>Archaeoglobi</taxon>
        <taxon>Archaeoglobales</taxon>
        <taxon>Archaeoglobaceae</taxon>
        <taxon>Geoglobus</taxon>
    </lineage>
</organism>
<dbReference type="Gene3D" id="1.10.575.10">
    <property type="entry name" value="P1 Nuclease"/>
    <property type="match status" value="1"/>
</dbReference>
<dbReference type="GO" id="GO:0008270">
    <property type="term" value="F:zinc ion binding"/>
    <property type="evidence" value="ECO:0007669"/>
    <property type="project" value="InterPro"/>
</dbReference>
<reference evidence="1 2" key="1">
    <citation type="journal article" date="2015" name="Appl. Environ. Microbiol.">
        <title>The Geoglobus acetivorans genome: Fe(III) reduction, acetate utilization, autotrophic growth, and degradation of aromatic compounds in a hyperthermophilic archaeon.</title>
        <authorList>
            <person name="Mardanov A.V."/>
            <person name="Slododkina G.B."/>
            <person name="Slobodkin A.I."/>
            <person name="Beletsky A.V."/>
            <person name="Gavrilov S.N."/>
            <person name="Kublanov I.V."/>
            <person name="Bonch-Osmolovskaya E.A."/>
            <person name="Skryabin K.G."/>
            <person name="Ravin N.V."/>
        </authorList>
    </citation>
    <scope>NUCLEOTIDE SEQUENCE [LARGE SCALE GENOMIC DNA]</scope>
    <source>
        <strain evidence="1 2">SBH6</strain>
    </source>
</reference>
<dbReference type="AlphaFoldDB" id="A0A0A7GFU4"/>
<sequence>MRRALAVLLVFVMLSSVVSPTMAANTAEMKPIMATERTELHKNINIIKVDPVLENATPYWIIIAAGIIEKGRAATFKYIDSSTNLTKEEKIELKKFVKELWRKYRVRSIKDGNVTLITLNSKAGLNLTQEEKAMLEKVAQAVNEYFSTKYGGDVGILWNVDTHQSIIYISCIKWGIYRDYCNITMDHADDPDYWPHLPSDHYYNPDTGVGSAPYYCWYYAYGARSYYRNGDMYNAFQGLGWASHFLTDVGNPLHTGREADQALHKWVHTAYEDYVSNNWESGYNFKSVIEDNRYYYAINDPWDATENLASYSHYYFDTLYLTIYNNPDTWQSSTLVRSITEDSLLETAKYVLGLVKYVTG</sequence>
<evidence type="ECO:0000313" key="2">
    <source>
        <dbReference type="Proteomes" id="UP000030624"/>
    </source>
</evidence>
<evidence type="ECO:0008006" key="3">
    <source>
        <dbReference type="Google" id="ProtNLM"/>
    </source>
</evidence>
<name>A0A0A7GFU4_GEOAI</name>
<protein>
    <recommendedName>
        <fullName evidence="3">Phospholipase C</fullName>
    </recommendedName>
</protein>